<protein>
    <submittedName>
        <fullName evidence="4">DNA-binding prophage protein</fullName>
    </submittedName>
</protein>
<dbReference type="EMBL" id="CABM01000042">
    <property type="protein sequence ID" value="CBH97191.1"/>
    <property type="molecule type" value="Genomic_DNA"/>
</dbReference>
<keyword evidence="1 4" id="KW-0238">DNA-binding</keyword>
<dbReference type="InterPro" id="IPR010998">
    <property type="entry name" value="Integrase_recombinase_N"/>
</dbReference>
<name>E6PQI6_9ZZZZ</name>
<comment type="caution">
    <text evidence="4">The sequence shown here is derived from an EMBL/GenBank/DDBJ whole genome shotgun (WGS) entry which is preliminary data.</text>
</comment>
<evidence type="ECO:0000256" key="1">
    <source>
        <dbReference type="ARBA" id="ARBA00023125"/>
    </source>
</evidence>
<gene>
    <name evidence="4" type="ORF">CARN2_2663</name>
</gene>
<dbReference type="AlphaFoldDB" id="E6PQI6"/>
<dbReference type="InterPro" id="IPR024456">
    <property type="entry name" value="Integrase_catalytic_putative"/>
</dbReference>
<dbReference type="InterPro" id="IPR013762">
    <property type="entry name" value="Integrase-like_cat_sf"/>
</dbReference>
<dbReference type="Pfam" id="PF12835">
    <property type="entry name" value="Integrase_1"/>
    <property type="match status" value="1"/>
</dbReference>
<feature type="domain" description="Core-binding (CB)" evidence="3">
    <location>
        <begin position="4"/>
        <end position="88"/>
    </location>
</feature>
<dbReference type="GO" id="GO:0006310">
    <property type="term" value="P:DNA recombination"/>
    <property type="evidence" value="ECO:0007669"/>
    <property type="project" value="UniProtKB-KW"/>
</dbReference>
<dbReference type="SUPFAM" id="SSF56349">
    <property type="entry name" value="DNA breaking-rejoining enzymes"/>
    <property type="match status" value="1"/>
</dbReference>
<dbReference type="GO" id="GO:0003677">
    <property type="term" value="F:DNA binding"/>
    <property type="evidence" value="ECO:0007669"/>
    <property type="project" value="UniProtKB-KW"/>
</dbReference>
<dbReference type="Gene3D" id="1.10.443.10">
    <property type="entry name" value="Intergrase catalytic core"/>
    <property type="match status" value="1"/>
</dbReference>
<dbReference type="Pfam" id="PF12834">
    <property type="entry name" value="Phage_int_SAM_2"/>
    <property type="match status" value="1"/>
</dbReference>
<keyword evidence="2" id="KW-0233">DNA recombination</keyword>
<evidence type="ECO:0000313" key="4">
    <source>
        <dbReference type="EMBL" id="CBH97191.1"/>
    </source>
</evidence>
<reference evidence="4" key="1">
    <citation type="submission" date="2009-10" db="EMBL/GenBank/DDBJ databases">
        <title>Diversity of trophic interactions inside an arsenic-rich microbial ecosystem.</title>
        <authorList>
            <person name="Bertin P.N."/>
            <person name="Heinrich-Salmeron A."/>
            <person name="Pelletier E."/>
            <person name="Goulhen-Chollet F."/>
            <person name="Arsene-Ploetze F."/>
            <person name="Gallien S."/>
            <person name="Calteau A."/>
            <person name="Vallenet D."/>
            <person name="Casiot C."/>
            <person name="Chane-Woon-Ming B."/>
            <person name="Giloteaux L."/>
            <person name="Barakat M."/>
            <person name="Bonnefoy V."/>
            <person name="Bruneel O."/>
            <person name="Chandler M."/>
            <person name="Cleiss J."/>
            <person name="Duran R."/>
            <person name="Elbaz-Poulichet F."/>
            <person name="Fonknechten N."/>
            <person name="Lauga B."/>
            <person name="Mornico D."/>
            <person name="Ortet P."/>
            <person name="Schaeffer C."/>
            <person name="Siguier P."/>
            <person name="Alexander Thil Smith A."/>
            <person name="Van Dorsselaer A."/>
            <person name="Weissenbach J."/>
            <person name="Medigue C."/>
            <person name="Le Paslier D."/>
        </authorList>
    </citation>
    <scope>NUCLEOTIDE SEQUENCE</scope>
</reference>
<proteinExistence type="predicted"/>
<organism evidence="4">
    <name type="scientific">mine drainage metagenome</name>
    <dbReference type="NCBI Taxonomy" id="410659"/>
    <lineage>
        <taxon>unclassified sequences</taxon>
        <taxon>metagenomes</taxon>
        <taxon>ecological metagenomes</taxon>
    </lineage>
</organism>
<accession>E6PQI6</accession>
<dbReference type="InterPro" id="IPR024457">
    <property type="entry name" value="Putative_integrase_N"/>
</dbReference>
<dbReference type="PROSITE" id="PS51900">
    <property type="entry name" value="CB"/>
    <property type="match status" value="1"/>
</dbReference>
<evidence type="ECO:0000259" key="3">
    <source>
        <dbReference type="PROSITE" id="PS51900"/>
    </source>
</evidence>
<dbReference type="InterPro" id="IPR044068">
    <property type="entry name" value="CB"/>
</dbReference>
<evidence type="ECO:0000256" key="2">
    <source>
        <dbReference type="ARBA" id="ARBA00023172"/>
    </source>
</evidence>
<sequence>MQTSVLATWMQAALNQGKKSTRTREERHACFVRLQAFAKERRFHDLAPASITRKQISQYIAHLQQQGVSPRSLQNQLSHIRAAMRGAGMASKADTPEWSNQALGIASKPGDRVGKHRVVTESELTAAQAHALALGDRGVEFTVLSALQRCLGLRAQEAIQAAGSLAVWERCLTENRPITVSEGSKGGRTRTAVIPEGLRERALIAVRAAQELAQRHDGKLVDASSLKAARDRYRHACATCGLVGEVASHGLRYAWAQDRYRAYRQEGFEPAEAVRRLSEDLGHGSGRGRYVRMVYLRGMCDEA</sequence>
<dbReference type="InterPro" id="IPR011010">
    <property type="entry name" value="DNA_brk_join_enz"/>
</dbReference>
<dbReference type="GO" id="GO:0015074">
    <property type="term" value="P:DNA integration"/>
    <property type="evidence" value="ECO:0007669"/>
    <property type="project" value="InterPro"/>
</dbReference>
<dbReference type="Gene3D" id="1.10.150.130">
    <property type="match status" value="1"/>
</dbReference>